<evidence type="ECO:0000313" key="3">
    <source>
        <dbReference type="EMBL" id="RUO79135.1"/>
    </source>
</evidence>
<dbReference type="EMBL" id="PIQG01000001">
    <property type="protein sequence ID" value="RUO79135.1"/>
    <property type="molecule type" value="Genomic_DNA"/>
</dbReference>
<dbReference type="InterPro" id="IPR041489">
    <property type="entry name" value="PDZ_6"/>
</dbReference>
<evidence type="ECO:0000256" key="1">
    <source>
        <dbReference type="SAM" id="SignalP"/>
    </source>
</evidence>
<feature type="domain" description="PDZ" evidence="2">
    <location>
        <begin position="50"/>
        <end position="129"/>
    </location>
</feature>
<dbReference type="RefSeq" id="WP_126824526.1">
    <property type="nucleotide sequence ID" value="NZ_PIQG01000001.1"/>
</dbReference>
<reference evidence="3 4" key="1">
    <citation type="journal article" date="2011" name="Front. Microbiol.">
        <title>Genomic signatures of strain selection and enhancement in Bacillus atrophaeus var. globigii, a historical biowarfare simulant.</title>
        <authorList>
            <person name="Gibbons H.S."/>
            <person name="Broomall S.M."/>
            <person name="McNew L.A."/>
            <person name="Daligault H."/>
            <person name="Chapman C."/>
            <person name="Bruce D."/>
            <person name="Karavis M."/>
            <person name="Krepps M."/>
            <person name="McGregor P.A."/>
            <person name="Hong C."/>
            <person name="Park K.H."/>
            <person name="Akmal A."/>
            <person name="Feldman A."/>
            <person name="Lin J.S."/>
            <person name="Chang W.E."/>
            <person name="Higgs B.W."/>
            <person name="Demirev P."/>
            <person name="Lindquist J."/>
            <person name="Liem A."/>
            <person name="Fochler E."/>
            <person name="Read T.D."/>
            <person name="Tapia R."/>
            <person name="Johnson S."/>
            <person name="Bishop-Lilly K.A."/>
            <person name="Detter C."/>
            <person name="Han C."/>
            <person name="Sozhamannan S."/>
            <person name="Rosenzweig C.N."/>
            <person name="Skowronski E.W."/>
        </authorList>
    </citation>
    <scope>NUCLEOTIDE SEQUENCE [LARGE SCALE GENOMIC DNA]</scope>
    <source>
        <strain evidence="3 4">PIT1</strain>
    </source>
</reference>
<dbReference type="Pfam" id="PF17820">
    <property type="entry name" value="PDZ_6"/>
    <property type="match status" value="1"/>
</dbReference>
<protein>
    <recommendedName>
        <fullName evidence="2">PDZ domain-containing protein</fullName>
    </recommendedName>
</protein>
<sequence length="279" mass="30797">MKKLMSGLLLCLLSFIATAASADVTQEQQARELARAAAVAAAKADGAATRTVLQEPARSYFEWGVILSPQLQVMSVKPGSVAASMEVQVGDILVGINSERNLGSLTEVLAHLAELEHGQPLQVSLQRGDQELAVTGTVTATVVPGWRLEIDNELESELLTTENLAGCGRISIFQHPPESRELFPVSLADIDGDTSQNHRSIIKLPVGEHTIHLYEQISSTELRRSRSLKVDKPLTITIEANKQYHLAAEFFPRKRFERSSQDYWQPVVWKVTERQCDTD</sequence>
<evidence type="ECO:0000259" key="2">
    <source>
        <dbReference type="PROSITE" id="PS50106"/>
    </source>
</evidence>
<name>A0A432ZMM2_9GAMM</name>
<keyword evidence="4" id="KW-1185">Reference proteome</keyword>
<proteinExistence type="predicted"/>
<evidence type="ECO:0000313" key="4">
    <source>
        <dbReference type="Proteomes" id="UP000288279"/>
    </source>
</evidence>
<feature type="chain" id="PRO_5019463733" description="PDZ domain-containing protein" evidence="1">
    <location>
        <begin position="20"/>
        <end position="279"/>
    </location>
</feature>
<dbReference type="Proteomes" id="UP000288279">
    <property type="component" value="Unassembled WGS sequence"/>
</dbReference>
<organism evidence="3 4">
    <name type="scientific">Pseudidiomarina taiwanensis</name>
    <dbReference type="NCBI Taxonomy" id="337250"/>
    <lineage>
        <taxon>Bacteria</taxon>
        <taxon>Pseudomonadati</taxon>
        <taxon>Pseudomonadota</taxon>
        <taxon>Gammaproteobacteria</taxon>
        <taxon>Alteromonadales</taxon>
        <taxon>Idiomarinaceae</taxon>
        <taxon>Pseudidiomarina</taxon>
    </lineage>
</organism>
<dbReference type="PROSITE" id="PS50106">
    <property type="entry name" value="PDZ"/>
    <property type="match status" value="1"/>
</dbReference>
<dbReference type="OrthoDB" id="6402251at2"/>
<comment type="caution">
    <text evidence="3">The sequence shown here is derived from an EMBL/GenBank/DDBJ whole genome shotgun (WGS) entry which is preliminary data.</text>
</comment>
<dbReference type="AlphaFoldDB" id="A0A432ZMM2"/>
<gene>
    <name evidence="3" type="ORF">CWI83_01085</name>
</gene>
<keyword evidence="1" id="KW-0732">Signal</keyword>
<dbReference type="Gene3D" id="2.30.42.10">
    <property type="match status" value="1"/>
</dbReference>
<dbReference type="SMART" id="SM00228">
    <property type="entry name" value="PDZ"/>
    <property type="match status" value="1"/>
</dbReference>
<dbReference type="SUPFAM" id="SSF50156">
    <property type="entry name" value="PDZ domain-like"/>
    <property type="match status" value="1"/>
</dbReference>
<feature type="signal peptide" evidence="1">
    <location>
        <begin position="1"/>
        <end position="19"/>
    </location>
</feature>
<dbReference type="InterPro" id="IPR036034">
    <property type="entry name" value="PDZ_sf"/>
</dbReference>
<dbReference type="InterPro" id="IPR001478">
    <property type="entry name" value="PDZ"/>
</dbReference>
<accession>A0A432ZMM2</accession>